<evidence type="ECO:0000313" key="3">
    <source>
        <dbReference type="Proteomes" id="UP000321518"/>
    </source>
</evidence>
<reference evidence="2 3" key="1">
    <citation type="submission" date="2019-07" db="EMBL/GenBank/DDBJ databases">
        <title>Rhodotorula toruloides NBRC10032 genome sequencing.</title>
        <authorList>
            <person name="Shida Y."/>
            <person name="Takaku H."/>
            <person name="Ogasawara W."/>
            <person name="Mori K."/>
        </authorList>
    </citation>
    <scope>NUCLEOTIDE SEQUENCE [LARGE SCALE GENOMIC DNA]</scope>
    <source>
        <strain evidence="2 3">NBRC10032</strain>
    </source>
</reference>
<feature type="signal peptide" evidence="1">
    <location>
        <begin position="1"/>
        <end position="26"/>
    </location>
</feature>
<keyword evidence="1" id="KW-0732">Signal</keyword>
<dbReference type="OrthoDB" id="10390492at2759"/>
<accession>A0A511KBL4</accession>
<feature type="chain" id="PRO_5021966691" description="Secreted protein" evidence="1">
    <location>
        <begin position="27"/>
        <end position="94"/>
    </location>
</feature>
<evidence type="ECO:0000313" key="2">
    <source>
        <dbReference type="EMBL" id="GEM07749.1"/>
    </source>
</evidence>
<comment type="caution">
    <text evidence="2">The sequence shown here is derived from an EMBL/GenBank/DDBJ whole genome shotgun (WGS) entry which is preliminary data.</text>
</comment>
<sequence length="94" mass="10038">MKGPGKGAAVLLVLAIVLVLRSPSFAAVFGSLDAAKLAHLACSNPRAARKLLFKRRSMDEETLAEEACDGWLATVKHSPRDVLPTLFSTTTSFP</sequence>
<evidence type="ECO:0000256" key="1">
    <source>
        <dbReference type="SAM" id="SignalP"/>
    </source>
</evidence>
<organism evidence="2 3">
    <name type="scientific">Rhodotorula toruloides</name>
    <name type="common">Yeast</name>
    <name type="synonym">Rhodosporidium toruloides</name>
    <dbReference type="NCBI Taxonomy" id="5286"/>
    <lineage>
        <taxon>Eukaryota</taxon>
        <taxon>Fungi</taxon>
        <taxon>Dikarya</taxon>
        <taxon>Basidiomycota</taxon>
        <taxon>Pucciniomycotina</taxon>
        <taxon>Microbotryomycetes</taxon>
        <taxon>Sporidiobolales</taxon>
        <taxon>Sporidiobolaceae</taxon>
        <taxon>Rhodotorula</taxon>
    </lineage>
</organism>
<proteinExistence type="predicted"/>
<dbReference type="Proteomes" id="UP000321518">
    <property type="component" value="Unassembled WGS sequence"/>
</dbReference>
<gene>
    <name evidence="2" type="ORF">Rt10032_c04g1766</name>
</gene>
<name>A0A511KBL4_RHOTO</name>
<evidence type="ECO:0008006" key="4">
    <source>
        <dbReference type="Google" id="ProtNLM"/>
    </source>
</evidence>
<dbReference type="AlphaFoldDB" id="A0A511KBL4"/>
<protein>
    <recommendedName>
        <fullName evidence="4">Secreted protein</fullName>
    </recommendedName>
</protein>
<dbReference type="EMBL" id="BJWK01000004">
    <property type="protein sequence ID" value="GEM07749.1"/>
    <property type="molecule type" value="Genomic_DNA"/>
</dbReference>